<proteinExistence type="predicted"/>
<dbReference type="PANTHER" id="PTHR48011">
    <property type="entry name" value="CCR4-NOT TRANSCRIPTIONAL COMPLEX SUBUNIT CAF120-RELATED"/>
    <property type="match status" value="1"/>
</dbReference>
<evidence type="ECO:0000256" key="7">
    <source>
        <dbReference type="ARBA" id="ARBA00022895"/>
    </source>
</evidence>
<dbReference type="Pfam" id="PF07714">
    <property type="entry name" value="PK_Tyr_Ser-Thr"/>
    <property type="match status" value="1"/>
</dbReference>
<feature type="domain" description="Protein kinase" evidence="13">
    <location>
        <begin position="11"/>
        <end position="287"/>
    </location>
</feature>
<dbReference type="PANTHER" id="PTHR48011:SF4">
    <property type="entry name" value="MITOGEN-ACTIVATED PROTEIN KINASE KINASE KINASE 19"/>
    <property type="match status" value="1"/>
</dbReference>
<evidence type="ECO:0000256" key="5">
    <source>
        <dbReference type="ARBA" id="ARBA00013948"/>
    </source>
</evidence>
<evidence type="ECO:0000256" key="12">
    <source>
        <dbReference type="SAM" id="Phobius"/>
    </source>
</evidence>
<comment type="catalytic activity">
    <reaction evidence="10">
        <text>L-threonyl-[protein] + ATP = O-phospho-L-threonyl-[protein] + ADP + H(+)</text>
        <dbReference type="Rhea" id="RHEA:46608"/>
        <dbReference type="Rhea" id="RHEA-COMP:11060"/>
        <dbReference type="Rhea" id="RHEA-COMP:11605"/>
        <dbReference type="ChEBI" id="CHEBI:15378"/>
        <dbReference type="ChEBI" id="CHEBI:30013"/>
        <dbReference type="ChEBI" id="CHEBI:30616"/>
        <dbReference type="ChEBI" id="CHEBI:61977"/>
        <dbReference type="ChEBI" id="CHEBI:456216"/>
        <dbReference type="EC" id="2.7.11.1"/>
    </reaction>
</comment>
<evidence type="ECO:0000256" key="2">
    <source>
        <dbReference type="ARBA" id="ARBA00004574"/>
    </source>
</evidence>
<evidence type="ECO:0000256" key="9">
    <source>
        <dbReference type="ARBA" id="ARBA00033194"/>
    </source>
</evidence>
<comment type="subunit">
    <text evidence="3">Component of the EKC/KEOPS complex composed of at least BUD32, CGI121, GON7, KAE1 and PCC1; the whole complex dimerizes.</text>
</comment>
<dbReference type="GO" id="GO:0007165">
    <property type="term" value="P:signal transduction"/>
    <property type="evidence" value="ECO:0007669"/>
    <property type="project" value="TreeGrafter"/>
</dbReference>
<evidence type="ECO:0000313" key="14">
    <source>
        <dbReference type="EMBL" id="QKX54819.1"/>
    </source>
</evidence>
<comment type="function">
    <text evidence="1">Component of the EKC/KEOPS complex that is required for the formation of a threonylcarbamoyl group on adenosine at position 37 (t(6)A37) in tRNAs that read codons beginning with adenine. The complex is probably involved in the transfer of the threonylcarbamoyl moiety of threonylcarbamoyl-AMP (TC-AMP) to the N6 group of A37. BUD32 has ATPase activity in the context of the EKC/KEOPS complex and likely plays a supporting role to the catalytic subunit KAE1. The EKC/KEOPS complex also promotes both telomere uncapping and telomere elongation. The complex is required for efficient recruitment of transcriptional coactivators.</text>
</comment>
<dbReference type="PROSITE" id="PS50011">
    <property type="entry name" value="PROTEIN_KINASE_DOM"/>
    <property type="match status" value="1"/>
</dbReference>
<dbReference type="AlphaFoldDB" id="A0A7H8QLK3"/>
<protein>
    <recommendedName>
        <fullName evidence="6">EKC/KEOPS complex subunit BUD32</fullName>
        <ecNumber evidence="4">2.7.11.1</ecNumber>
    </recommendedName>
    <alternativeName>
        <fullName evidence="8 9">Atypical Serine/threonine protein kinase BUD32</fullName>
    </alternativeName>
    <alternativeName>
        <fullName evidence="5">EKC/KEOPS complex subunit bud32</fullName>
    </alternativeName>
</protein>
<dbReference type="GO" id="GO:0004674">
    <property type="term" value="F:protein serine/threonine kinase activity"/>
    <property type="evidence" value="ECO:0007669"/>
    <property type="project" value="UniProtKB-EC"/>
</dbReference>
<name>A0A7H8QLK3_TALRU</name>
<evidence type="ECO:0000256" key="4">
    <source>
        <dbReference type="ARBA" id="ARBA00012513"/>
    </source>
</evidence>
<keyword evidence="7" id="KW-0158">Chromosome</keyword>
<evidence type="ECO:0000256" key="6">
    <source>
        <dbReference type="ARBA" id="ARBA00019973"/>
    </source>
</evidence>
<keyword evidence="7" id="KW-0779">Telomere</keyword>
<dbReference type="InterPro" id="IPR000719">
    <property type="entry name" value="Prot_kinase_dom"/>
</dbReference>
<dbReference type="GO" id="GO:0000781">
    <property type="term" value="C:chromosome, telomeric region"/>
    <property type="evidence" value="ECO:0007669"/>
    <property type="project" value="UniProtKB-SubCell"/>
</dbReference>
<dbReference type="OrthoDB" id="1668230at2759"/>
<evidence type="ECO:0000259" key="13">
    <source>
        <dbReference type="PROSITE" id="PS50011"/>
    </source>
</evidence>
<dbReference type="InterPro" id="IPR052751">
    <property type="entry name" value="Plant_MAPKKK"/>
</dbReference>
<dbReference type="InterPro" id="IPR011009">
    <property type="entry name" value="Kinase-like_dom_sf"/>
</dbReference>
<keyword evidence="12" id="KW-1133">Transmembrane helix</keyword>
<dbReference type="Proteomes" id="UP000509510">
    <property type="component" value="Chromosome I"/>
</dbReference>
<keyword evidence="15" id="KW-1185">Reference proteome</keyword>
<dbReference type="EMBL" id="CP055898">
    <property type="protein sequence ID" value="QKX54819.1"/>
    <property type="molecule type" value="Genomic_DNA"/>
</dbReference>
<dbReference type="InterPro" id="IPR008266">
    <property type="entry name" value="Tyr_kinase_AS"/>
</dbReference>
<dbReference type="SUPFAM" id="SSF56112">
    <property type="entry name" value="Protein kinase-like (PK-like)"/>
    <property type="match status" value="1"/>
</dbReference>
<dbReference type="RefSeq" id="XP_035340998.1">
    <property type="nucleotide sequence ID" value="XM_035485105.1"/>
</dbReference>
<dbReference type="GeneID" id="55989418"/>
<gene>
    <name evidence="14" type="ORF">TRUGW13939_01908</name>
</gene>
<keyword evidence="12" id="KW-0472">Membrane</keyword>
<dbReference type="GO" id="GO:0005524">
    <property type="term" value="F:ATP binding"/>
    <property type="evidence" value="ECO:0007669"/>
    <property type="project" value="InterPro"/>
</dbReference>
<evidence type="ECO:0000313" key="15">
    <source>
        <dbReference type="Proteomes" id="UP000509510"/>
    </source>
</evidence>
<comment type="subcellular location">
    <subcellularLocation>
        <location evidence="2">Chromosome</location>
        <location evidence="2">Telomere</location>
    </subcellularLocation>
</comment>
<accession>A0A7H8QLK3</accession>
<evidence type="ECO:0000256" key="3">
    <source>
        <dbReference type="ARBA" id="ARBA00011534"/>
    </source>
</evidence>
<keyword evidence="12" id="KW-0812">Transmembrane</keyword>
<organism evidence="14 15">
    <name type="scientific">Talaromyces rugulosus</name>
    <name type="common">Penicillium rugulosum</name>
    <dbReference type="NCBI Taxonomy" id="121627"/>
    <lineage>
        <taxon>Eukaryota</taxon>
        <taxon>Fungi</taxon>
        <taxon>Dikarya</taxon>
        <taxon>Ascomycota</taxon>
        <taxon>Pezizomycotina</taxon>
        <taxon>Eurotiomycetes</taxon>
        <taxon>Eurotiomycetidae</taxon>
        <taxon>Eurotiales</taxon>
        <taxon>Trichocomaceae</taxon>
        <taxon>Talaromyces</taxon>
        <taxon>Talaromyces sect. Islandici</taxon>
    </lineage>
</organism>
<evidence type="ECO:0000256" key="1">
    <source>
        <dbReference type="ARBA" id="ARBA00003747"/>
    </source>
</evidence>
<evidence type="ECO:0000256" key="11">
    <source>
        <dbReference type="ARBA" id="ARBA00048679"/>
    </source>
</evidence>
<dbReference type="KEGG" id="trg:TRUGW13939_01908"/>
<sequence length="315" mass="35686">MNGYPLMLRPDGGSRMIAFGTTGIVCQNSCHTEQVIKAPLKYKLDGCSADVIERTLDGEEFARPCFEREKIIYKTLPKDPNILNCIEVTDDCIHLPFLRLGNLRDYLENHDRQVQAQTREQWIPMAVDAIALIYRFGVIHADISTRNFLVADDLSIKLCDFSGSAIGAESALVLEEDRYQIAPDSPRSIATDIFALGCLIFEISTGLRPYHEICDDDYQEIERRYSIGHFPSVDGLPYRKIIHKCWTGQYTDVSQLKDDLQKRDRSTRLFLPAFFSGSGAGVTMAWVLSLTTSTLAAGFLFWWSSRRGYWRSTDG</sequence>
<dbReference type="PROSITE" id="PS00109">
    <property type="entry name" value="PROTEIN_KINASE_TYR"/>
    <property type="match status" value="1"/>
</dbReference>
<evidence type="ECO:0000256" key="8">
    <source>
        <dbReference type="ARBA" id="ARBA00030980"/>
    </source>
</evidence>
<dbReference type="Gene3D" id="1.10.510.10">
    <property type="entry name" value="Transferase(Phosphotransferase) domain 1"/>
    <property type="match status" value="1"/>
</dbReference>
<dbReference type="InterPro" id="IPR001245">
    <property type="entry name" value="Ser-Thr/Tyr_kinase_cat_dom"/>
</dbReference>
<dbReference type="EC" id="2.7.11.1" evidence="4"/>
<evidence type="ECO:0000256" key="10">
    <source>
        <dbReference type="ARBA" id="ARBA00047899"/>
    </source>
</evidence>
<comment type="catalytic activity">
    <reaction evidence="11">
        <text>L-seryl-[protein] + ATP = O-phospho-L-seryl-[protein] + ADP + H(+)</text>
        <dbReference type="Rhea" id="RHEA:17989"/>
        <dbReference type="Rhea" id="RHEA-COMP:9863"/>
        <dbReference type="Rhea" id="RHEA-COMP:11604"/>
        <dbReference type="ChEBI" id="CHEBI:15378"/>
        <dbReference type="ChEBI" id="CHEBI:29999"/>
        <dbReference type="ChEBI" id="CHEBI:30616"/>
        <dbReference type="ChEBI" id="CHEBI:83421"/>
        <dbReference type="ChEBI" id="CHEBI:456216"/>
        <dbReference type="EC" id="2.7.11.1"/>
    </reaction>
</comment>
<reference evidence="15" key="1">
    <citation type="submission" date="2020-06" db="EMBL/GenBank/DDBJ databases">
        <title>A chromosome-scale genome assembly of Talaromyces rugulosus W13939.</title>
        <authorList>
            <person name="Wang B."/>
            <person name="Guo L."/>
            <person name="Ye K."/>
            <person name="Wang L."/>
        </authorList>
    </citation>
    <scope>NUCLEOTIDE SEQUENCE [LARGE SCALE GENOMIC DNA]</scope>
    <source>
        <strain evidence="15">W13939</strain>
    </source>
</reference>
<feature type="transmembrane region" description="Helical" evidence="12">
    <location>
        <begin position="269"/>
        <end position="302"/>
    </location>
</feature>